<evidence type="ECO:0000313" key="6">
    <source>
        <dbReference type="EMBL" id="KAF2852592.1"/>
    </source>
</evidence>
<evidence type="ECO:0000256" key="1">
    <source>
        <dbReference type="ARBA" id="ARBA00006442"/>
    </source>
</evidence>
<evidence type="ECO:0000259" key="5">
    <source>
        <dbReference type="Pfam" id="PF07992"/>
    </source>
</evidence>
<sequence>MAEERNIVVVGGSSAGLSAAHYTLKHILPALKAKKDAKYHVYLIAPSAHWYFRVASPRVAASTKRMAVEKIVFDLNKGFAKYPKEDFTLIEASATGLDTASRTLNYRSDAVSENQCLAYHALIVATGSKTYHPAFSANTNIQDTLDAVKETNEKIAASKKIVIVGGGPTGVEFAGEVAEHRNGKPGWFSKASKSAEITLISADAHLLTTLRPAISKLAETKLKALNVDVLYNTRVLDTTPSKDGTSTTLSLSNGTTLETDYFVPAYGVEPNSDWLPPTLLDEKRYLKSNHNTLRVDEAGPRVYAFGDIGSHSNNTAYQINLSLPALAVNLTRDLLSYDAADPEAKPKGKDRHFVVDTREGAIVPIGSGGGVGALMGYKVPSFFVWLLKGRDYMLGLSAPTVSGGNVAKAVKLEKGEEFA</sequence>
<dbReference type="GO" id="GO:0050660">
    <property type="term" value="F:flavin adenine dinucleotide binding"/>
    <property type="evidence" value="ECO:0007669"/>
    <property type="project" value="TreeGrafter"/>
</dbReference>
<dbReference type="InterPro" id="IPR023753">
    <property type="entry name" value="FAD/NAD-binding_dom"/>
</dbReference>
<keyword evidence="2" id="KW-0285">Flavoprotein</keyword>
<protein>
    <submittedName>
        <fullName evidence="6">AMID-like mitochondrial oxidoreductase-like protein</fullName>
    </submittedName>
</protein>
<dbReference type="GO" id="GO:0004174">
    <property type="term" value="F:electron-transferring-flavoprotein dehydrogenase activity"/>
    <property type="evidence" value="ECO:0007669"/>
    <property type="project" value="TreeGrafter"/>
</dbReference>
<keyword evidence="4" id="KW-0560">Oxidoreductase</keyword>
<proteinExistence type="inferred from homology"/>
<dbReference type="PRINTS" id="PR00368">
    <property type="entry name" value="FADPNR"/>
</dbReference>
<keyword evidence="3" id="KW-0274">FAD</keyword>
<gene>
    <name evidence="6" type="ORF">T440DRAFT_466722</name>
</gene>
<dbReference type="GO" id="GO:0005737">
    <property type="term" value="C:cytoplasm"/>
    <property type="evidence" value="ECO:0007669"/>
    <property type="project" value="TreeGrafter"/>
</dbReference>
<evidence type="ECO:0000256" key="2">
    <source>
        <dbReference type="ARBA" id="ARBA00022630"/>
    </source>
</evidence>
<evidence type="ECO:0000256" key="3">
    <source>
        <dbReference type="ARBA" id="ARBA00022827"/>
    </source>
</evidence>
<dbReference type="Proteomes" id="UP000799423">
    <property type="component" value="Unassembled WGS sequence"/>
</dbReference>
<dbReference type="PRINTS" id="PR00411">
    <property type="entry name" value="PNDRDTASEI"/>
</dbReference>
<keyword evidence="7" id="KW-1185">Reference proteome</keyword>
<dbReference type="PANTHER" id="PTHR43735:SF3">
    <property type="entry name" value="FERROPTOSIS SUPPRESSOR PROTEIN 1"/>
    <property type="match status" value="1"/>
</dbReference>
<evidence type="ECO:0000313" key="7">
    <source>
        <dbReference type="Proteomes" id="UP000799423"/>
    </source>
</evidence>
<dbReference type="PANTHER" id="PTHR43735">
    <property type="entry name" value="APOPTOSIS-INDUCING FACTOR 1"/>
    <property type="match status" value="1"/>
</dbReference>
<dbReference type="OrthoDB" id="202203at2759"/>
<dbReference type="EMBL" id="MU006298">
    <property type="protein sequence ID" value="KAF2852592.1"/>
    <property type="molecule type" value="Genomic_DNA"/>
</dbReference>
<dbReference type="InterPro" id="IPR036188">
    <property type="entry name" value="FAD/NAD-bd_sf"/>
</dbReference>
<organism evidence="6 7">
    <name type="scientific">Plenodomus tracheiphilus IPT5</name>
    <dbReference type="NCBI Taxonomy" id="1408161"/>
    <lineage>
        <taxon>Eukaryota</taxon>
        <taxon>Fungi</taxon>
        <taxon>Dikarya</taxon>
        <taxon>Ascomycota</taxon>
        <taxon>Pezizomycotina</taxon>
        <taxon>Dothideomycetes</taxon>
        <taxon>Pleosporomycetidae</taxon>
        <taxon>Pleosporales</taxon>
        <taxon>Pleosporineae</taxon>
        <taxon>Leptosphaeriaceae</taxon>
        <taxon>Plenodomus</taxon>
    </lineage>
</organism>
<feature type="domain" description="FAD/NAD(P)-binding" evidence="5">
    <location>
        <begin position="6"/>
        <end position="309"/>
    </location>
</feature>
<comment type="similarity">
    <text evidence="1">Belongs to the FAD-dependent oxidoreductase family.</text>
</comment>
<name>A0A6A7BBF3_9PLEO</name>
<accession>A0A6A7BBF3</accession>
<dbReference type="Pfam" id="PF07992">
    <property type="entry name" value="Pyr_redox_2"/>
    <property type="match status" value="1"/>
</dbReference>
<reference evidence="6" key="1">
    <citation type="submission" date="2020-01" db="EMBL/GenBank/DDBJ databases">
        <authorList>
            <consortium name="DOE Joint Genome Institute"/>
            <person name="Haridas S."/>
            <person name="Albert R."/>
            <person name="Binder M."/>
            <person name="Bloem J."/>
            <person name="Labutti K."/>
            <person name="Salamov A."/>
            <person name="Andreopoulos B."/>
            <person name="Baker S.E."/>
            <person name="Barry K."/>
            <person name="Bills G."/>
            <person name="Bluhm B.H."/>
            <person name="Cannon C."/>
            <person name="Castanera R."/>
            <person name="Culley D.E."/>
            <person name="Daum C."/>
            <person name="Ezra D."/>
            <person name="Gonzalez J.B."/>
            <person name="Henrissat B."/>
            <person name="Kuo A."/>
            <person name="Liang C."/>
            <person name="Lipzen A."/>
            <person name="Lutzoni F."/>
            <person name="Magnuson J."/>
            <person name="Mondo S."/>
            <person name="Nolan M."/>
            <person name="Ohm R."/>
            <person name="Pangilinan J."/>
            <person name="Park H.-J."/>
            <person name="Ramirez L."/>
            <person name="Alfaro M."/>
            <person name="Sun H."/>
            <person name="Tritt A."/>
            <person name="Yoshinaga Y."/>
            <person name="Zwiers L.-H."/>
            <person name="Turgeon B.G."/>
            <person name="Goodwin S.B."/>
            <person name="Spatafora J.W."/>
            <person name="Crous P.W."/>
            <person name="Grigoriev I.V."/>
        </authorList>
    </citation>
    <scope>NUCLEOTIDE SEQUENCE</scope>
    <source>
        <strain evidence="6">IPT5</strain>
    </source>
</reference>
<dbReference type="SUPFAM" id="SSF51905">
    <property type="entry name" value="FAD/NAD(P)-binding domain"/>
    <property type="match status" value="1"/>
</dbReference>
<evidence type="ECO:0000256" key="4">
    <source>
        <dbReference type="ARBA" id="ARBA00023002"/>
    </source>
</evidence>
<dbReference type="AlphaFoldDB" id="A0A6A7BBF3"/>
<dbReference type="Gene3D" id="3.50.50.100">
    <property type="match status" value="1"/>
</dbReference>